<feature type="binding site" evidence="16">
    <location>
        <position position="22"/>
    </location>
    <ligand>
        <name>Mg(2+)</name>
        <dbReference type="ChEBI" id="CHEBI:18420"/>
        <label>1</label>
    </ligand>
</feature>
<dbReference type="InterPro" id="IPR041069">
    <property type="entry name" value="FeoB_Cyto"/>
</dbReference>
<dbReference type="Pfam" id="PF17910">
    <property type="entry name" value="FeoB_Cyto"/>
    <property type="match status" value="1"/>
</dbReference>
<keyword evidence="16" id="KW-0479">Metal-binding</keyword>
<dbReference type="Pfam" id="PF07670">
    <property type="entry name" value="Gate"/>
    <property type="match status" value="2"/>
</dbReference>
<keyword evidence="9" id="KW-0408">Iron</keyword>
<keyword evidence="20" id="KW-1185">Reference proteome</keyword>
<keyword evidence="4" id="KW-0410">Iron transport</keyword>
<dbReference type="AlphaFoldDB" id="A0A7D5E7S5"/>
<evidence type="ECO:0000256" key="17">
    <source>
        <dbReference type="SAM" id="Phobius"/>
    </source>
</evidence>
<reference evidence="19 20" key="1">
    <citation type="submission" date="2020-06" db="EMBL/GenBank/DDBJ databases">
        <title>Methanolobus halotolerans sp. nov., isolated from a saline lake Tus in Siberia.</title>
        <authorList>
            <person name="Shen Y."/>
            <person name="Chen S.-C."/>
            <person name="Lai M.-C."/>
            <person name="Huang H.-H."/>
            <person name="Chiu H.-H."/>
            <person name="Tang S.-L."/>
            <person name="Rogozin D.Y."/>
            <person name="Degermendzhy A.G."/>
        </authorList>
    </citation>
    <scope>NUCLEOTIDE SEQUENCE [LARGE SCALE GENOMIC DNA]</scope>
    <source>
        <strain evidence="19 20">DSM 21339</strain>
    </source>
</reference>
<feature type="binding site" evidence="15">
    <location>
        <begin position="57"/>
        <end position="60"/>
    </location>
    <ligand>
        <name>GTP</name>
        <dbReference type="ChEBI" id="CHEBI:37565"/>
        <label>1</label>
    </ligand>
</feature>
<dbReference type="InterPro" id="IPR003373">
    <property type="entry name" value="Fe2_transport_prot-B"/>
</dbReference>
<feature type="transmembrane region" description="Helical" evidence="17">
    <location>
        <begin position="416"/>
        <end position="442"/>
    </location>
</feature>
<feature type="transmembrane region" description="Helical" evidence="17">
    <location>
        <begin position="603"/>
        <end position="625"/>
    </location>
</feature>
<evidence type="ECO:0000313" key="20">
    <source>
        <dbReference type="Proteomes" id="UP000509594"/>
    </source>
</evidence>
<evidence type="ECO:0000256" key="7">
    <source>
        <dbReference type="ARBA" id="ARBA00022741"/>
    </source>
</evidence>
<sequence length="673" mass="73910">MTEKITVALAGNPNVGKTSIFNAITGSKQHVGNWPGVTVERKMGKRVHNDLEMEIVDLPGTYSLTAYSLDEIIARDFIIEEKPDIVVQVVDATNLERNLYLTTQLMELGVNLIIALNMTDLSLAKGDRIDADKMQEFLEVPVVSTIGSKGNGIEGLLDEITKEFHRPQETDNVFTYDDAIEKISQDLESVLESDPFFIHYPSRWFSLKLLEGDENIIRKAKESDSYHGIEKILNKVDAELLEAKIADQRYKTIQTMLRQVCNINTCSLSGSDMVDRVVTNKYLGIPVFLSLMWAAFEVTFTFATPFMNMIDIFFGRLAEAVTNVISVPWLASLVGEGMIAGVGSVLIFLPNILLLFFMISLMEDSGYMARAAFIMDKLMSRIGLHGKSFIPLVMGFGCNVPAIMATRTIEDTRDRLITILITPFMSCGARLPVYVLLAGAFFGRDAGVVIFSLYALGILIAVVSAKLMRGTVLRGEDTPFIMELPSYRVPTLKGSAIHMWERGRIYLKKAGTIILIGVVGVWLLASMPAPGSNAVFASDAVYGTTQSVIGVIGQFMEPLVAPLGFDWKIAVALLFGVVAKEIVVGSMGVLYGAGENEDNLSQILAAGAMTPLAGLGLMVFTLLYAPCFACIGVIKRETGSWKWTMFQLLYGTSLAWIFAFIVYQAGSRMGLLV</sequence>
<keyword evidence="12 17" id="KW-0472">Membrane</keyword>
<dbReference type="OrthoDB" id="85305at2157"/>
<keyword evidence="2" id="KW-0813">Transport</keyword>
<dbReference type="InterPro" id="IPR030389">
    <property type="entry name" value="G_FEOB_dom"/>
</dbReference>
<dbReference type="Proteomes" id="UP000509594">
    <property type="component" value="Chromosome"/>
</dbReference>
<dbReference type="CDD" id="cd01879">
    <property type="entry name" value="FeoB"/>
    <property type="match status" value="1"/>
</dbReference>
<dbReference type="GO" id="GO:0005886">
    <property type="term" value="C:plasma membrane"/>
    <property type="evidence" value="ECO:0007669"/>
    <property type="project" value="UniProtKB-SubCell"/>
</dbReference>
<dbReference type="GO" id="GO:0015093">
    <property type="term" value="F:ferrous iron transmembrane transporter activity"/>
    <property type="evidence" value="ECO:0007669"/>
    <property type="project" value="UniProtKB-UniRule"/>
</dbReference>
<evidence type="ECO:0000256" key="10">
    <source>
        <dbReference type="ARBA" id="ARBA00023065"/>
    </source>
</evidence>
<feature type="binding site" evidence="15">
    <location>
        <begin position="36"/>
        <end position="40"/>
    </location>
    <ligand>
        <name>GTP</name>
        <dbReference type="ChEBI" id="CHEBI:37565"/>
        <label>1</label>
    </ligand>
</feature>
<evidence type="ECO:0000256" key="15">
    <source>
        <dbReference type="PIRSR" id="PIRSR603373-1"/>
    </source>
</evidence>
<proteinExistence type="predicted"/>
<evidence type="ECO:0000256" key="13">
    <source>
        <dbReference type="ARBA" id="ARBA00031200"/>
    </source>
</evidence>
<dbReference type="NCBIfam" id="TIGR00437">
    <property type="entry name" value="feoB"/>
    <property type="match status" value="1"/>
</dbReference>
<comment type="subcellular location">
    <subcellularLocation>
        <location evidence="1">Cell inner membrane</location>
        <topology evidence="1">Multi-pass membrane protein</topology>
    </subcellularLocation>
</comment>
<feature type="transmembrane region" description="Helical" evidence="17">
    <location>
        <begin position="569"/>
        <end position="591"/>
    </location>
</feature>
<keyword evidence="5" id="KW-0997">Cell inner membrane</keyword>
<evidence type="ECO:0000256" key="4">
    <source>
        <dbReference type="ARBA" id="ARBA00022496"/>
    </source>
</evidence>
<organism evidence="19 20">
    <name type="scientific">Methanolobus zinderi</name>
    <dbReference type="NCBI Taxonomy" id="536044"/>
    <lineage>
        <taxon>Archaea</taxon>
        <taxon>Methanobacteriati</taxon>
        <taxon>Methanobacteriota</taxon>
        <taxon>Stenosarchaea group</taxon>
        <taxon>Methanomicrobia</taxon>
        <taxon>Methanosarcinales</taxon>
        <taxon>Methanosarcinaceae</taxon>
        <taxon>Methanolobus</taxon>
    </lineage>
</organism>
<dbReference type="InterPro" id="IPR050860">
    <property type="entry name" value="FeoB_GTPase"/>
</dbReference>
<feature type="transmembrane region" description="Helical" evidence="17">
    <location>
        <begin position="338"/>
        <end position="362"/>
    </location>
</feature>
<dbReference type="EMBL" id="CP058215">
    <property type="protein sequence ID" value="QLC50913.1"/>
    <property type="molecule type" value="Genomic_DNA"/>
</dbReference>
<evidence type="ECO:0000256" key="14">
    <source>
        <dbReference type="NCBIfam" id="TIGR00437"/>
    </source>
</evidence>
<dbReference type="InterPro" id="IPR027417">
    <property type="entry name" value="P-loop_NTPase"/>
</dbReference>
<evidence type="ECO:0000256" key="12">
    <source>
        <dbReference type="ARBA" id="ARBA00023136"/>
    </source>
</evidence>
<dbReference type="GO" id="GO:0046872">
    <property type="term" value="F:metal ion binding"/>
    <property type="evidence" value="ECO:0007669"/>
    <property type="project" value="UniProtKB-KW"/>
</dbReference>
<evidence type="ECO:0000256" key="5">
    <source>
        <dbReference type="ARBA" id="ARBA00022519"/>
    </source>
</evidence>
<evidence type="ECO:0000256" key="16">
    <source>
        <dbReference type="PIRSR" id="PIRSR603373-2"/>
    </source>
</evidence>
<accession>A0A7D5E7S5</accession>
<feature type="transmembrane region" description="Helical" evidence="17">
    <location>
        <begin position="448"/>
        <end position="465"/>
    </location>
</feature>
<evidence type="ECO:0000256" key="1">
    <source>
        <dbReference type="ARBA" id="ARBA00004429"/>
    </source>
</evidence>
<feature type="transmembrane region" description="Helical" evidence="17">
    <location>
        <begin position="313"/>
        <end position="331"/>
    </location>
</feature>
<evidence type="ECO:0000256" key="6">
    <source>
        <dbReference type="ARBA" id="ARBA00022692"/>
    </source>
</evidence>
<dbReference type="InterPro" id="IPR006073">
    <property type="entry name" value="GTP-bd"/>
</dbReference>
<feature type="transmembrane region" description="Helical" evidence="17">
    <location>
        <begin position="645"/>
        <end position="663"/>
    </location>
</feature>
<dbReference type="GO" id="GO:0005525">
    <property type="term" value="F:GTP binding"/>
    <property type="evidence" value="ECO:0007669"/>
    <property type="project" value="UniProtKB-KW"/>
</dbReference>
<dbReference type="Pfam" id="PF07664">
    <property type="entry name" value="FeoB_C"/>
    <property type="match status" value="1"/>
</dbReference>
<evidence type="ECO:0000256" key="2">
    <source>
        <dbReference type="ARBA" id="ARBA00022448"/>
    </source>
</evidence>
<protein>
    <recommendedName>
        <fullName evidence="13 14">Ferrous iron transport protein B</fullName>
    </recommendedName>
</protein>
<dbReference type="KEGG" id="mzi:HWN40_12070"/>
<keyword evidence="16" id="KW-0460">Magnesium</keyword>
<feature type="binding site" evidence="16">
    <location>
        <position position="26"/>
    </location>
    <ligand>
        <name>Mg(2+)</name>
        <dbReference type="ChEBI" id="CHEBI:18420"/>
        <label>2</label>
    </ligand>
</feature>
<dbReference type="FunFam" id="3.40.50.300:FF:000426">
    <property type="entry name" value="Ferrous iron transport protein B"/>
    <property type="match status" value="1"/>
</dbReference>
<evidence type="ECO:0000313" key="19">
    <source>
        <dbReference type="EMBL" id="QLC50913.1"/>
    </source>
</evidence>
<evidence type="ECO:0000256" key="8">
    <source>
        <dbReference type="ARBA" id="ARBA00022989"/>
    </source>
</evidence>
<feature type="domain" description="FeoB-type G" evidence="18">
    <location>
        <begin position="4"/>
        <end position="166"/>
    </location>
</feature>
<feature type="transmembrane region" description="Helical" evidence="17">
    <location>
        <begin position="382"/>
        <end position="404"/>
    </location>
</feature>
<dbReference type="InterPro" id="IPR011640">
    <property type="entry name" value="Fe2_transport_prot_B_C"/>
</dbReference>
<feature type="binding site" evidence="16">
    <location>
        <position position="23"/>
    </location>
    <ligand>
        <name>Mg(2+)</name>
        <dbReference type="ChEBI" id="CHEBI:18420"/>
        <label>2</label>
    </ligand>
</feature>
<gene>
    <name evidence="19" type="primary">feoB</name>
    <name evidence="19" type="ORF">HWN40_12070</name>
</gene>
<evidence type="ECO:0000256" key="11">
    <source>
        <dbReference type="ARBA" id="ARBA00023134"/>
    </source>
</evidence>
<dbReference type="PRINTS" id="PR00326">
    <property type="entry name" value="GTP1OBG"/>
</dbReference>
<keyword evidence="11 15" id="KW-0342">GTP-binding</keyword>
<feature type="binding site" evidence="15">
    <location>
        <begin position="117"/>
        <end position="120"/>
    </location>
    <ligand>
        <name>GTP</name>
        <dbReference type="ChEBI" id="CHEBI:37565"/>
        <label>1</label>
    </ligand>
</feature>
<name>A0A7D5E7S5_9EURY</name>
<evidence type="ECO:0000256" key="3">
    <source>
        <dbReference type="ARBA" id="ARBA00022475"/>
    </source>
</evidence>
<keyword evidence="6 17" id="KW-0812">Transmembrane</keyword>
<keyword evidence="3" id="KW-1003">Cell membrane</keyword>
<dbReference type="SUPFAM" id="SSF52540">
    <property type="entry name" value="P-loop containing nucleoside triphosphate hydrolases"/>
    <property type="match status" value="1"/>
</dbReference>
<evidence type="ECO:0000256" key="9">
    <source>
        <dbReference type="ARBA" id="ARBA00023004"/>
    </source>
</evidence>
<evidence type="ECO:0000259" key="18">
    <source>
        <dbReference type="PROSITE" id="PS51711"/>
    </source>
</evidence>
<dbReference type="RefSeq" id="WP_176965968.1">
    <property type="nucleotide sequence ID" value="NZ_CP058215.1"/>
</dbReference>
<feature type="binding site" evidence="15">
    <location>
        <begin position="11"/>
        <end position="18"/>
    </location>
    <ligand>
        <name>GTP</name>
        <dbReference type="ChEBI" id="CHEBI:37565"/>
        <label>1</label>
    </ligand>
</feature>
<dbReference type="Pfam" id="PF02421">
    <property type="entry name" value="FeoB_N"/>
    <property type="match status" value="1"/>
</dbReference>
<dbReference type="GeneID" id="55822423"/>
<dbReference type="PROSITE" id="PS51711">
    <property type="entry name" value="G_FEOB"/>
    <property type="match status" value="1"/>
</dbReference>
<keyword evidence="10" id="KW-0406">Ion transport</keyword>
<feature type="transmembrane region" description="Helical" evidence="17">
    <location>
        <begin position="506"/>
        <end position="525"/>
    </location>
</feature>
<dbReference type="Gene3D" id="3.40.50.300">
    <property type="entry name" value="P-loop containing nucleotide triphosphate hydrolases"/>
    <property type="match status" value="1"/>
</dbReference>
<dbReference type="PANTHER" id="PTHR43185:SF1">
    <property type="entry name" value="FE(2+) TRANSPORTER FEOB"/>
    <property type="match status" value="1"/>
</dbReference>
<feature type="binding site" evidence="16">
    <location>
        <position position="25"/>
    </location>
    <ligand>
        <name>Mg(2+)</name>
        <dbReference type="ChEBI" id="CHEBI:18420"/>
        <label>2</label>
    </ligand>
</feature>
<keyword evidence="7 15" id="KW-0547">Nucleotide-binding</keyword>
<dbReference type="PANTHER" id="PTHR43185">
    <property type="entry name" value="FERROUS IRON TRANSPORT PROTEIN B"/>
    <property type="match status" value="1"/>
</dbReference>
<keyword evidence="8 17" id="KW-1133">Transmembrane helix</keyword>
<dbReference type="Gene3D" id="1.10.287.1770">
    <property type="match status" value="1"/>
</dbReference>
<feature type="transmembrane region" description="Helical" evidence="17">
    <location>
        <begin position="282"/>
        <end position="307"/>
    </location>
</feature>
<dbReference type="InterPro" id="IPR011642">
    <property type="entry name" value="Gate_dom"/>
</dbReference>